<comment type="caution">
    <text evidence="8">The sequence shown here is derived from an EMBL/GenBank/DDBJ whole genome shotgun (WGS) entry which is preliminary data.</text>
</comment>
<feature type="non-terminal residue" evidence="8">
    <location>
        <position position="410"/>
    </location>
</feature>
<dbReference type="PANTHER" id="PTHR11819">
    <property type="entry name" value="SOLUTE CARRIER FAMILY 5"/>
    <property type="match status" value="1"/>
</dbReference>
<evidence type="ECO:0000256" key="3">
    <source>
        <dbReference type="ARBA" id="ARBA00022692"/>
    </source>
</evidence>
<feature type="transmembrane region" description="Helical" evidence="7">
    <location>
        <begin position="108"/>
        <end position="127"/>
    </location>
</feature>
<dbReference type="PANTHER" id="PTHR11819:SF150">
    <property type="entry name" value="SODIUM_MYO-INOSITOL COTRANSPORTER"/>
    <property type="match status" value="1"/>
</dbReference>
<evidence type="ECO:0000256" key="7">
    <source>
        <dbReference type="SAM" id="Phobius"/>
    </source>
</evidence>
<evidence type="ECO:0000313" key="8">
    <source>
        <dbReference type="EMBL" id="PNF33934.1"/>
    </source>
</evidence>
<dbReference type="InterPro" id="IPR001734">
    <property type="entry name" value="Na/solute_symporter"/>
</dbReference>
<evidence type="ECO:0000313" key="9">
    <source>
        <dbReference type="Proteomes" id="UP000235965"/>
    </source>
</evidence>
<feature type="transmembrane region" description="Helical" evidence="7">
    <location>
        <begin position="319"/>
        <end position="341"/>
    </location>
</feature>
<feature type="transmembrane region" description="Helical" evidence="7">
    <location>
        <begin position="174"/>
        <end position="194"/>
    </location>
</feature>
<dbReference type="EMBL" id="NEVH01009070">
    <property type="protein sequence ID" value="PNF33934.1"/>
    <property type="molecule type" value="Genomic_DNA"/>
</dbReference>
<organism evidence="8 9">
    <name type="scientific">Cryptotermes secundus</name>
    <dbReference type="NCBI Taxonomy" id="105785"/>
    <lineage>
        <taxon>Eukaryota</taxon>
        <taxon>Metazoa</taxon>
        <taxon>Ecdysozoa</taxon>
        <taxon>Arthropoda</taxon>
        <taxon>Hexapoda</taxon>
        <taxon>Insecta</taxon>
        <taxon>Pterygota</taxon>
        <taxon>Neoptera</taxon>
        <taxon>Polyneoptera</taxon>
        <taxon>Dictyoptera</taxon>
        <taxon>Blattodea</taxon>
        <taxon>Blattoidea</taxon>
        <taxon>Termitoidae</taxon>
        <taxon>Kalotermitidae</taxon>
        <taxon>Cryptotermitinae</taxon>
        <taxon>Cryptotermes</taxon>
    </lineage>
</organism>
<dbReference type="Pfam" id="PF00474">
    <property type="entry name" value="SSF"/>
    <property type="match status" value="1"/>
</dbReference>
<dbReference type="OrthoDB" id="6132759at2759"/>
<evidence type="ECO:0000256" key="1">
    <source>
        <dbReference type="ARBA" id="ARBA00004141"/>
    </source>
</evidence>
<keyword evidence="3 7" id="KW-0812">Transmembrane</keyword>
<dbReference type="STRING" id="105785.A0A2J7QZD3"/>
<evidence type="ECO:0000256" key="5">
    <source>
        <dbReference type="ARBA" id="ARBA00023136"/>
    </source>
</evidence>
<feature type="transmembrane region" description="Helical" evidence="7">
    <location>
        <begin position="215"/>
        <end position="236"/>
    </location>
</feature>
<gene>
    <name evidence="8" type="primary">Slc5a9</name>
    <name evidence="8" type="ORF">B7P43_G06017</name>
</gene>
<dbReference type="InParanoid" id="A0A2J7QZD3"/>
<feature type="transmembrane region" description="Helical" evidence="7">
    <location>
        <begin position="277"/>
        <end position="295"/>
    </location>
</feature>
<reference evidence="8 9" key="1">
    <citation type="submission" date="2017-12" db="EMBL/GenBank/DDBJ databases">
        <title>Hemimetabolous genomes reveal molecular basis of termite eusociality.</title>
        <authorList>
            <person name="Harrison M.C."/>
            <person name="Jongepier E."/>
            <person name="Robertson H.M."/>
            <person name="Arning N."/>
            <person name="Bitard-Feildel T."/>
            <person name="Chao H."/>
            <person name="Childers C.P."/>
            <person name="Dinh H."/>
            <person name="Doddapaneni H."/>
            <person name="Dugan S."/>
            <person name="Gowin J."/>
            <person name="Greiner C."/>
            <person name="Han Y."/>
            <person name="Hu H."/>
            <person name="Hughes D.S.T."/>
            <person name="Huylmans A.-K."/>
            <person name="Kemena C."/>
            <person name="Kremer L.P.M."/>
            <person name="Lee S.L."/>
            <person name="Lopez-Ezquerra A."/>
            <person name="Mallet L."/>
            <person name="Monroy-Kuhn J.M."/>
            <person name="Moser A."/>
            <person name="Murali S.C."/>
            <person name="Muzny D.M."/>
            <person name="Otani S."/>
            <person name="Piulachs M.-D."/>
            <person name="Poelchau M."/>
            <person name="Qu J."/>
            <person name="Schaub F."/>
            <person name="Wada-Katsumata A."/>
            <person name="Worley K.C."/>
            <person name="Xie Q."/>
            <person name="Ylla G."/>
            <person name="Poulsen M."/>
            <person name="Gibbs R.A."/>
            <person name="Schal C."/>
            <person name="Richards S."/>
            <person name="Belles X."/>
            <person name="Korb J."/>
            <person name="Bornberg-Bauer E."/>
        </authorList>
    </citation>
    <scope>NUCLEOTIDE SEQUENCE [LARGE SCALE GENOMIC DNA]</scope>
    <source>
        <tissue evidence="8">Whole body</tissue>
    </source>
</reference>
<comment type="similarity">
    <text evidence="2 6">Belongs to the sodium:solute symporter (SSF) (TC 2.A.21) family.</text>
</comment>
<name>A0A2J7QZD3_9NEOP</name>
<dbReference type="GO" id="GO:0005412">
    <property type="term" value="F:D-glucose:sodium symporter activity"/>
    <property type="evidence" value="ECO:0007669"/>
    <property type="project" value="TreeGrafter"/>
</dbReference>
<protein>
    <submittedName>
        <fullName evidence="8">Sodium/glucose cotransporter 4</fullName>
    </submittedName>
</protein>
<dbReference type="PROSITE" id="PS50283">
    <property type="entry name" value="NA_SOLUT_SYMP_3"/>
    <property type="match status" value="1"/>
</dbReference>
<dbReference type="GO" id="GO:0005886">
    <property type="term" value="C:plasma membrane"/>
    <property type="evidence" value="ECO:0007669"/>
    <property type="project" value="TreeGrafter"/>
</dbReference>
<comment type="subcellular location">
    <subcellularLocation>
        <location evidence="1">Membrane</location>
        <topology evidence="1">Multi-pass membrane protein</topology>
    </subcellularLocation>
</comment>
<dbReference type="NCBIfam" id="TIGR00813">
    <property type="entry name" value="sss"/>
    <property type="match status" value="1"/>
</dbReference>
<evidence type="ECO:0000256" key="6">
    <source>
        <dbReference type="RuleBase" id="RU362091"/>
    </source>
</evidence>
<evidence type="ECO:0000256" key="4">
    <source>
        <dbReference type="ARBA" id="ARBA00022989"/>
    </source>
</evidence>
<feature type="transmembrane region" description="Helical" evidence="7">
    <location>
        <begin position="6"/>
        <end position="27"/>
    </location>
</feature>
<dbReference type="AlphaFoldDB" id="A0A2J7QZD3"/>
<accession>A0A2J7QZD3</accession>
<keyword evidence="4 7" id="KW-1133">Transmembrane helix</keyword>
<dbReference type="Proteomes" id="UP000235965">
    <property type="component" value="Unassembled WGS sequence"/>
</dbReference>
<dbReference type="InterPro" id="IPR038377">
    <property type="entry name" value="Na/Glc_symporter_sf"/>
</dbReference>
<keyword evidence="5 7" id="KW-0472">Membrane</keyword>
<sequence length="410" mass="46302">METLQFFIIISGSVMVMITGFMAVGGWSELTVRYLQAVPNETYFNTTCGVPRQDSWIMLRDPIHSDMPWPAFLLGQTPSSIWYWCADQLMVQRTLAAKSLSHAQGGTLLAGYVKILPVFIMVLPGMISRVLFPDEIACVKPEICEKACGNPVSCSNNAYPRLVLGIMPSGLRGVMLAVMLAALMSDLSSVFNSASTLFTMDMWKRVRKQATTKELLIVSKVFTAVLVVISIVWIPIIQKTQGGQLYIYIQSIGAYLAPPIAAIYCLALTWPRVNEKGAFWGLITGLFIGLTRMTLDFCFPEPRCYEEDTRPLIISKVHYMYFAMMLFWTTIVLAVVVSLLTKPIPEYRLIRTTYRTRFDQRKRKDDDQPMRAEELELMMTAQRKAIANEIDGDVNKLPDKNCEKPSLLLR</sequence>
<keyword evidence="9" id="KW-1185">Reference proteome</keyword>
<proteinExistence type="inferred from homology"/>
<dbReference type="Gene3D" id="1.20.1730.10">
    <property type="entry name" value="Sodium/glucose cotransporter"/>
    <property type="match status" value="1"/>
</dbReference>
<evidence type="ECO:0000256" key="2">
    <source>
        <dbReference type="ARBA" id="ARBA00006434"/>
    </source>
</evidence>
<feature type="transmembrane region" description="Helical" evidence="7">
    <location>
        <begin position="248"/>
        <end position="270"/>
    </location>
</feature>